<accession>A0ACC0UZG2</accession>
<comment type="caution">
    <text evidence="1">The sequence shown here is derived from an EMBL/GenBank/DDBJ whole genome shotgun (WGS) entry which is preliminary data.</text>
</comment>
<reference evidence="1" key="1">
    <citation type="submission" date="2022-10" db="EMBL/GenBank/DDBJ databases">
        <title>Complete Genome of Trichothecium roseum strain YXFP-22015, a Plant Pathogen Isolated from Citrus.</title>
        <authorList>
            <person name="Wang Y."/>
            <person name="Zhu L."/>
        </authorList>
    </citation>
    <scope>NUCLEOTIDE SEQUENCE</scope>
    <source>
        <strain evidence="1">YXFP-22015</strain>
    </source>
</reference>
<evidence type="ECO:0000313" key="2">
    <source>
        <dbReference type="Proteomes" id="UP001163324"/>
    </source>
</evidence>
<gene>
    <name evidence="1" type="ORF">N3K66_005995</name>
</gene>
<protein>
    <submittedName>
        <fullName evidence="1">Uncharacterized protein</fullName>
    </submittedName>
</protein>
<dbReference type="Proteomes" id="UP001163324">
    <property type="component" value="Chromosome 5"/>
</dbReference>
<proteinExistence type="predicted"/>
<organism evidence="1 2">
    <name type="scientific">Trichothecium roseum</name>
    <dbReference type="NCBI Taxonomy" id="47278"/>
    <lineage>
        <taxon>Eukaryota</taxon>
        <taxon>Fungi</taxon>
        <taxon>Dikarya</taxon>
        <taxon>Ascomycota</taxon>
        <taxon>Pezizomycotina</taxon>
        <taxon>Sordariomycetes</taxon>
        <taxon>Hypocreomycetidae</taxon>
        <taxon>Hypocreales</taxon>
        <taxon>Hypocreales incertae sedis</taxon>
        <taxon>Trichothecium</taxon>
    </lineage>
</organism>
<keyword evidence="2" id="KW-1185">Reference proteome</keyword>
<sequence>MEFLIRFSQNYESFQKAEIEALAILEGVTMTVVSYESDSPFCVVKLQSTNAAEKLIRRSILAISIHELWGAGADLQKLKDSIISRTPHLWSKYEKPSFKINIDNYRGNPAVHKRLETINSFSFLPLKGPIALKTPDQTFTCFELWPFQSFELGITRPDQMYFGRLVAGSSRDIIRKYDLKKRGWISTTSMDSELALVTANISLAATGKLFYDPFVGTGSFPIACAHFGAMAWGSDLDGRSIRGEGGKKSLKGNFQQYSIQSRLGGMFSADLIHHPFHPNRRIWDGIVCDPPYGVREGLKVLGVKDPEKTPWLIEAGRTQGTLPDYVPPKKPYSFLAMLDDILNYASETLVDHGRLSFWMPTANDENQELPIPAHPCLEVVVVCIQPFYKWSRRLITYYRKPDVDVCTAALEAYAARERPDLSGTTADELNPFRKGYFRKFEIGE</sequence>
<name>A0ACC0UZG2_9HYPO</name>
<evidence type="ECO:0000313" key="1">
    <source>
        <dbReference type="EMBL" id="KAI9899534.1"/>
    </source>
</evidence>
<dbReference type="EMBL" id="CM047944">
    <property type="protein sequence ID" value="KAI9899534.1"/>
    <property type="molecule type" value="Genomic_DNA"/>
</dbReference>